<dbReference type="Proteomes" id="UP000294166">
    <property type="component" value="Unassembled WGS sequence"/>
</dbReference>
<dbReference type="NCBIfam" id="NF004384">
    <property type="entry name" value="PRK05748.1"/>
    <property type="match status" value="1"/>
</dbReference>
<dbReference type="PANTHER" id="PTHR30153:SF2">
    <property type="entry name" value="REPLICATIVE DNA HELICASE"/>
    <property type="match status" value="1"/>
</dbReference>
<dbReference type="InterPro" id="IPR036185">
    <property type="entry name" value="DNA_heli_DnaB-like_N_sf"/>
</dbReference>
<dbReference type="PANTHER" id="PTHR30153">
    <property type="entry name" value="REPLICATIVE DNA HELICASE DNAB"/>
    <property type="match status" value="1"/>
</dbReference>
<dbReference type="GO" id="GO:0042802">
    <property type="term" value="F:identical protein binding"/>
    <property type="evidence" value="ECO:0007669"/>
    <property type="project" value="UniProtKB-ARBA"/>
</dbReference>
<dbReference type="InterPro" id="IPR007692">
    <property type="entry name" value="DNA_helicase_DnaB"/>
</dbReference>
<evidence type="ECO:0000256" key="4">
    <source>
        <dbReference type="ARBA" id="ARBA00022741"/>
    </source>
</evidence>
<dbReference type="GO" id="GO:0003677">
    <property type="term" value="F:DNA binding"/>
    <property type="evidence" value="ECO:0007669"/>
    <property type="project" value="UniProtKB-UniRule"/>
</dbReference>
<name>A0A4Q5KGN4_9GAMM</name>
<dbReference type="GO" id="GO:0006269">
    <property type="term" value="P:DNA replication, synthesis of primer"/>
    <property type="evidence" value="ECO:0007669"/>
    <property type="project" value="UniProtKB-UniRule"/>
</dbReference>
<dbReference type="CDD" id="cd00984">
    <property type="entry name" value="DnaB_C"/>
    <property type="match status" value="1"/>
</dbReference>
<comment type="function">
    <text evidence="12">The main replicative DNA helicase, it participates in initiation and elongation during chromosome replication. Travels ahead of the DNA replisome, separating dsDNA into templates for DNA synthesis. A processive ATP-dependent 5'-3' DNA helicase it has DNA-dependent ATPase activity.</text>
</comment>
<dbReference type="Proteomes" id="UP000294063">
    <property type="component" value="Unassembled WGS sequence"/>
</dbReference>
<dbReference type="GeneID" id="56276394"/>
<dbReference type="AlphaFoldDB" id="A0A4Q5KGN4"/>
<evidence type="ECO:0000256" key="8">
    <source>
        <dbReference type="ARBA" id="ARBA00023125"/>
    </source>
</evidence>
<organism evidence="14 17">
    <name type="scientific">Aliivibrio finisterrensis</name>
    <dbReference type="NCBI Taxonomy" id="511998"/>
    <lineage>
        <taxon>Bacteria</taxon>
        <taxon>Pseudomonadati</taxon>
        <taxon>Pseudomonadota</taxon>
        <taxon>Gammaproteobacteria</taxon>
        <taxon>Vibrionales</taxon>
        <taxon>Vibrionaceae</taxon>
        <taxon>Aliivibrio</taxon>
    </lineage>
</organism>
<protein>
    <recommendedName>
        <fullName evidence="11 12">Replicative DNA helicase</fullName>
        <ecNumber evidence="11 12">5.6.2.3</ecNumber>
    </recommendedName>
</protein>
<dbReference type="SUPFAM" id="SSF52540">
    <property type="entry name" value="P-loop containing nucleoside triphosphate hydrolases"/>
    <property type="match status" value="1"/>
</dbReference>
<dbReference type="OrthoDB" id="9773982at2"/>
<dbReference type="Gene3D" id="1.10.860.10">
    <property type="entry name" value="DNAb Helicase, Chain A"/>
    <property type="match status" value="1"/>
</dbReference>
<dbReference type="GO" id="GO:0005829">
    <property type="term" value="C:cytosol"/>
    <property type="evidence" value="ECO:0007669"/>
    <property type="project" value="TreeGrafter"/>
</dbReference>
<evidence type="ECO:0000259" key="13">
    <source>
        <dbReference type="PROSITE" id="PS51199"/>
    </source>
</evidence>
<evidence type="ECO:0000256" key="2">
    <source>
        <dbReference type="ARBA" id="ARBA00022515"/>
    </source>
</evidence>
<keyword evidence="19" id="KW-1185">Reference proteome</keyword>
<dbReference type="PROSITE" id="PS51199">
    <property type="entry name" value="SF4_HELICASE"/>
    <property type="match status" value="1"/>
</dbReference>
<keyword evidence="2 12" id="KW-0639">Primosome</keyword>
<evidence type="ECO:0000313" key="15">
    <source>
        <dbReference type="EMBL" id="RYU50114.1"/>
    </source>
</evidence>
<dbReference type="Gene3D" id="3.40.50.300">
    <property type="entry name" value="P-loop containing nucleotide triphosphate hydrolases"/>
    <property type="match status" value="1"/>
</dbReference>
<keyword evidence="7 12" id="KW-0067">ATP-binding</keyword>
<comment type="similarity">
    <text evidence="1 12">Belongs to the helicase family. DnaB subfamily.</text>
</comment>
<proteinExistence type="inferred from homology"/>
<evidence type="ECO:0000313" key="16">
    <source>
        <dbReference type="EMBL" id="RYU62831.1"/>
    </source>
</evidence>
<keyword evidence="5 12" id="KW-0378">Hydrolase</keyword>
<sequence>MADNRNQNRKPDAQVDALKVPPHSLEAEQSVLGGLLLDNERWDTVAEKVVAGDFYSRPHRLIFESVKSILENSMPLDLITLSEHLERHEKLDSVGGFAYLADLAKNTPSAANINAYADIVRERAMVRNLIGVANEIADAGYDPQGRTSEDLLDMAESKVFAIAEERTTENEGPQNVDSILERTLERIEILYQSPQDGVTGVSTGFTDLNKKTAGLQGSDLIIVAARPSMGKTTFAMNLCENAAMDQDKPVLIFSLEMPAEQLMMRMLASLSRVDQTKIRTGQLDDEDWARISSTMGILTQKKNMYIDDSSGLTPTELRSRARRVAREAGGLSMIMVDYLQLMRVPGLQDNRTLEISEISRSLKALAKELNVPVVALSQLNRSLEQRADKRPINSDLRESGAIEQDADLIMFIYRDEVYNPESNRKGIAEIILGKQRNGPIGSVSLTFQGQFSRFDNYAGPAFDDE</sequence>
<dbReference type="RefSeq" id="WP_130045921.1">
    <property type="nucleotide sequence ID" value="NZ_SEZJ01000015.1"/>
</dbReference>
<dbReference type="FunFam" id="3.40.50.300:FF:000076">
    <property type="entry name" value="Replicative DNA helicase"/>
    <property type="match status" value="1"/>
</dbReference>
<keyword evidence="9" id="KW-0413">Isomerase</keyword>
<dbReference type="EMBL" id="SEZK01000024">
    <property type="protein sequence ID" value="RYU50114.1"/>
    <property type="molecule type" value="Genomic_DNA"/>
</dbReference>
<evidence type="ECO:0000256" key="9">
    <source>
        <dbReference type="ARBA" id="ARBA00023235"/>
    </source>
</evidence>
<evidence type="ECO:0000256" key="6">
    <source>
        <dbReference type="ARBA" id="ARBA00022806"/>
    </source>
</evidence>
<dbReference type="InterPro" id="IPR007693">
    <property type="entry name" value="DNA_helicase_DnaB-like_N"/>
</dbReference>
<dbReference type="GO" id="GO:1990077">
    <property type="term" value="C:primosome complex"/>
    <property type="evidence" value="ECO:0007669"/>
    <property type="project" value="UniProtKB-UniRule"/>
</dbReference>
<evidence type="ECO:0000256" key="5">
    <source>
        <dbReference type="ARBA" id="ARBA00022801"/>
    </source>
</evidence>
<keyword evidence="3 12" id="KW-0235">DNA replication</keyword>
<accession>A0A4Q5KGN4</accession>
<dbReference type="InterPro" id="IPR016136">
    <property type="entry name" value="DNA_helicase_N/primase_C"/>
</dbReference>
<dbReference type="EMBL" id="SEZN01000029">
    <property type="protein sequence ID" value="RYU62831.1"/>
    <property type="molecule type" value="Genomic_DNA"/>
</dbReference>
<keyword evidence="8 12" id="KW-0238">DNA-binding</keyword>
<gene>
    <name evidence="14" type="ORF">ERW49_15095</name>
    <name evidence="16" type="ORF">ERW53_15060</name>
    <name evidence="15" type="ORF">ERW57_13645</name>
</gene>
<keyword evidence="4 12" id="KW-0547">Nucleotide-binding</keyword>
<evidence type="ECO:0000256" key="3">
    <source>
        <dbReference type="ARBA" id="ARBA00022705"/>
    </source>
</evidence>
<reference evidence="17 18" key="1">
    <citation type="submission" date="2019-02" db="EMBL/GenBank/DDBJ databases">
        <title>Genome sequences of Aliivibrio finisterrensis strains from farmed Atlantic salmon.</title>
        <authorList>
            <person name="Bowman J.P."/>
        </authorList>
    </citation>
    <scope>NUCLEOTIDE SEQUENCE [LARGE SCALE GENOMIC DNA]</scope>
    <source>
        <strain evidence="16 19">A21</strain>
        <strain evidence="14 17">A32</strain>
        <strain evidence="15 18">A46</strain>
    </source>
</reference>
<dbReference type="InterPro" id="IPR027417">
    <property type="entry name" value="P-loop_NTPase"/>
</dbReference>
<evidence type="ECO:0000313" key="19">
    <source>
        <dbReference type="Proteomes" id="UP000294166"/>
    </source>
</evidence>
<comment type="catalytic activity">
    <reaction evidence="10 12">
        <text>ATP + H2O = ADP + phosphate + H(+)</text>
        <dbReference type="Rhea" id="RHEA:13065"/>
        <dbReference type="ChEBI" id="CHEBI:15377"/>
        <dbReference type="ChEBI" id="CHEBI:15378"/>
        <dbReference type="ChEBI" id="CHEBI:30616"/>
        <dbReference type="ChEBI" id="CHEBI:43474"/>
        <dbReference type="ChEBI" id="CHEBI:456216"/>
        <dbReference type="EC" id="5.6.2.3"/>
    </reaction>
</comment>
<dbReference type="EC" id="5.6.2.3" evidence="11 12"/>
<evidence type="ECO:0000313" key="14">
    <source>
        <dbReference type="EMBL" id="RYU45244.1"/>
    </source>
</evidence>
<dbReference type="NCBIfam" id="NF006458">
    <property type="entry name" value="PRK08840.1"/>
    <property type="match status" value="1"/>
</dbReference>
<dbReference type="Proteomes" id="UP000293465">
    <property type="component" value="Unassembled WGS sequence"/>
</dbReference>
<dbReference type="Pfam" id="PF00772">
    <property type="entry name" value="DnaB"/>
    <property type="match status" value="1"/>
</dbReference>
<dbReference type="FunFam" id="1.10.860.10:FF:000002">
    <property type="entry name" value="Replicative DNA helicase"/>
    <property type="match status" value="1"/>
</dbReference>
<comment type="caution">
    <text evidence="14">The sequence shown here is derived from an EMBL/GenBank/DDBJ whole genome shotgun (WGS) entry which is preliminary data.</text>
</comment>
<evidence type="ECO:0000256" key="12">
    <source>
        <dbReference type="RuleBase" id="RU362085"/>
    </source>
</evidence>
<dbReference type="NCBIfam" id="TIGR00665">
    <property type="entry name" value="DnaB"/>
    <property type="match status" value="1"/>
</dbReference>
<evidence type="ECO:0000256" key="11">
    <source>
        <dbReference type="NCBIfam" id="TIGR00665"/>
    </source>
</evidence>
<keyword evidence="6 12" id="KW-0347">Helicase</keyword>
<dbReference type="SUPFAM" id="SSF48024">
    <property type="entry name" value="N-terminal domain of DnaB helicase"/>
    <property type="match status" value="1"/>
</dbReference>
<evidence type="ECO:0000256" key="1">
    <source>
        <dbReference type="ARBA" id="ARBA00008428"/>
    </source>
</evidence>
<dbReference type="NCBIfam" id="NF005945">
    <property type="entry name" value="PRK08006.1"/>
    <property type="match status" value="1"/>
</dbReference>
<dbReference type="GO" id="GO:0043139">
    <property type="term" value="F:5'-3' DNA helicase activity"/>
    <property type="evidence" value="ECO:0007669"/>
    <property type="project" value="UniProtKB-EC"/>
</dbReference>
<dbReference type="GO" id="GO:0005524">
    <property type="term" value="F:ATP binding"/>
    <property type="evidence" value="ECO:0007669"/>
    <property type="project" value="UniProtKB-UniRule"/>
</dbReference>
<dbReference type="Pfam" id="PF03796">
    <property type="entry name" value="DnaB_C"/>
    <property type="match status" value="1"/>
</dbReference>
<dbReference type="InterPro" id="IPR007694">
    <property type="entry name" value="DNA_helicase_DnaB-like_C"/>
</dbReference>
<evidence type="ECO:0000256" key="7">
    <source>
        <dbReference type="ARBA" id="ARBA00022840"/>
    </source>
</evidence>
<feature type="domain" description="SF4 helicase" evidence="13">
    <location>
        <begin position="194"/>
        <end position="461"/>
    </location>
</feature>
<dbReference type="GO" id="GO:0016787">
    <property type="term" value="F:hydrolase activity"/>
    <property type="evidence" value="ECO:0007669"/>
    <property type="project" value="UniProtKB-KW"/>
</dbReference>
<evidence type="ECO:0000313" key="18">
    <source>
        <dbReference type="Proteomes" id="UP000294063"/>
    </source>
</evidence>
<dbReference type="EMBL" id="SEZJ01000015">
    <property type="protein sequence ID" value="RYU45244.1"/>
    <property type="molecule type" value="Genomic_DNA"/>
</dbReference>
<evidence type="ECO:0000313" key="17">
    <source>
        <dbReference type="Proteomes" id="UP000293465"/>
    </source>
</evidence>
<evidence type="ECO:0000256" key="10">
    <source>
        <dbReference type="ARBA" id="ARBA00048954"/>
    </source>
</evidence>